<dbReference type="PANTHER" id="PTHR42693">
    <property type="entry name" value="ARYLSULFATASE FAMILY MEMBER"/>
    <property type="match status" value="1"/>
</dbReference>
<dbReference type="InterPro" id="IPR017850">
    <property type="entry name" value="Alkaline_phosphatase_core_sf"/>
</dbReference>
<dbReference type="PROSITE" id="PS51257">
    <property type="entry name" value="PROKAR_LIPOPROTEIN"/>
    <property type="match status" value="1"/>
</dbReference>
<dbReference type="EMBL" id="BSOH01000007">
    <property type="protein sequence ID" value="GLR16749.1"/>
    <property type="molecule type" value="Genomic_DNA"/>
</dbReference>
<keyword evidence="5" id="KW-0378">Hydrolase</keyword>
<dbReference type="InterPro" id="IPR050738">
    <property type="entry name" value="Sulfatase"/>
</dbReference>
<evidence type="ECO:0000313" key="8">
    <source>
        <dbReference type="EMBL" id="GLR16749.1"/>
    </source>
</evidence>
<dbReference type="GO" id="GO:0004065">
    <property type="term" value="F:arylsulfatase activity"/>
    <property type="evidence" value="ECO:0007669"/>
    <property type="project" value="TreeGrafter"/>
</dbReference>
<evidence type="ECO:0000256" key="1">
    <source>
        <dbReference type="ARBA" id="ARBA00001913"/>
    </source>
</evidence>
<keyword evidence="6" id="KW-0106">Calcium</keyword>
<evidence type="ECO:0000256" key="6">
    <source>
        <dbReference type="ARBA" id="ARBA00022837"/>
    </source>
</evidence>
<dbReference type="Gene3D" id="3.40.720.10">
    <property type="entry name" value="Alkaline Phosphatase, subunit A"/>
    <property type="match status" value="1"/>
</dbReference>
<proteinExistence type="inferred from homology"/>
<protein>
    <submittedName>
        <fullName evidence="8">Choline-sulfatase</fullName>
    </submittedName>
</protein>
<organism evidence="8 9">
    <name type="scientific">Portibacter lacus</name>
    <dbReference type="NCBI Taxonomy" id="1099794"/>
    <lineage>
        <taxon>Bacteria</taxon>
        <taxon>Pseudomonadati</taxon>
        <taxon>Bacteroidota</taxon>
        <taxon>Saprospiria</taxon>
        <taxon>Saprospirales</taxon>
        <taxon>Haliscomenobacteraceae</taxon>
        <taxon>Portibacter</taxon>
    </lineage>
</organism>
<sequence length="512" mass="58136">MKRIPIYFLLIALLTVSCKSDEKKTTEDGKPNIVFLFADDMTYTAIHALGNEEIHTPNLDRLVQNGTSFTHTYNMGGWNGAICAASRAMMISGRHLWRANEYKKNWGKDDTVAIHNTWGKLMEKGGYDTYMTGKWHVGAPADKVFQHSKHIRPGMPKDAWGKAQVGRKFNEVVGKQKIDGRLVTADDIMPVGYNRPKSEDDDSWDPADPKFGGFWEGGKHWSEVLKDDALEYIDMAKDKDNPFFMYLAFNAPHDPRQAPQEYLDMYSLDNISVPASFLPEYPDKELMGNGRGLRDEALAPYPRTEYAVKVNIKEYYAIITHLDAQIGEILDALEASGKMDNTYIFFSADHGLAVGKHGLIGKQSMYDHSVRPPMMVMGPGIPKGERIDSDVYLQDIMATSLDIAGIEKPDYVEFKSFLPQAKGISKEKNYDEIYGAYINVQRMIRKDGYKLIVYPKSETVLLFDLTEDPEEITNIAANDDQHDRVKSMFEDLMKLQVEMDDKLSLQEIYNQI</sequence>
<dbReference type="GO" id="GO:0046872">
    <property type="term" value="F:metal ion binding"/>
    <property type="evidence" value="ECO:0007669"/>
    <property type="project" value="UniProtKB-KW"/>
</dbReference>
<evidence type="ECO:0000313" key="9">
    <source>
        <dbReference type="Proteomes" id="UP001156666"/>
    </source>
</evidence>
<evidence type="ECO:0000259" key="7">
    <source>
        <dbReference type="Pfam" id="PF00884"/>
    </source>
</evidence>
<comment type="similarity">
    <text evidence="2">Belongs to the sulfatase family.</text>
</comment>
<dbReference type="PANTHER" id="PTHR42693:SF42">
    <property type="entry name" value="ARYLSULFATASE G"/>
    <property type="match status" value="1"/>
</dbReference>
<reference evidence="8" key="2">
    <citation type="submission" date="2023-01" db="EMBL/GenBank/DDBJ databases">
        <title>Draft genome sequence of Portibacter lacus strain NBRC 108769.</title>
        <authorList>
            <person name="Sun Q."/>
            <person name="Mori K."/>
        </authorList>
    </citation>
    <scope>NUCLEOTIDE SEQUENCE</scope>
    <source>
        <strain evidence="8">NBRC 108769</strain>
    </source>
</reference>
<keyword evidence="9" id="KW-1185">Reference proteome</keyword>
<reference evidence="8" key="1">
    <citation type="journal article" date="2014" name="Int. J. Syst. Evol. Microbiol.">
        <title>Complete genome sequence of Corynebacterium casei LMG S-19264T (=DSM 44701T), isolated from a smear-ripened cheese.</title>
        <authorList>
            <consortium name="US DOE Joint Genome Institute (JGI-PGF)"/>
            <person name="Walter F."/>
            <person name="Albersmeier A."/>
            <person name="Kalinowski J."/>
            <person name="Ruckert C."/>
        </authorList>
    </citation>
    <scope>NUCLEOTIDE SEQUENCE</scope>
    <source>
        <strain evidence="8">NBRC 108769</strain>
    </source>
</reference>
<evidence type="ECO:0000256" key="5">
    <source>
        <dbReference type="ARBA" id="ARBA00022801"/>
    </source>
</evidence>
<gene>
    <name evidence="8" type="ORF">GCM10007940_13640</name>
</gene>
<evidence type="ECO:0000256" key="3">
    <source>
        <dbReference type="ARBA" id="ARBA00022723"/>
    </source>
</evidence>
<dbReference type="InterPro" id="IPR000917">
    <property type="entry name" value="Sulfatase_N"/>
</dbReference>
<accession>A0AA37SPC0</accession>
<comment type="cofactor">
    <cofactor evidence="1">
        <name>Ca(2+)</name>
        <dbReference type="ChEBI" id="CHEBI:29108"/>
    </cofactor>
</comment>
<keyword evidence="3" id="KW-0479">Metal-binding</keyword>
<name>A0AA37SPC0_9BACT</name>
<evidence type="ECO:0000256" key="4">
    <source>
        <dbReference type="ARBA" id="ARBA00022729"/>
    </source>
</evidence>
<dbReference type="RefSeq" id="WP_235291064.1">
    <property type="nucleotide sequence ID" value="NZ_BSOH01000007.1"/>
</dbReference>
<comment type="caution">
    <text evidence="8">The sequence shown here is derived from an EMBL/GenBank/DDBJ whole genome shotgun (WGS) entry which is preliminary data.</text>
</comment>
<feature type="domain" description="Sulfatase N-terminal" evidence="7">
    <location>
        <begin position="31"/>
        <end position="406"/>
    </location>
</feature>
<dbReference type="CDD" id="cd16155">
    <property type="entry name" value="sulfatase_like"/>
    <property type="match status" value="1"/>
</dbReference>
<dbReference type="Pfam" id="PF00884">
    <property type="entry name" value="Sulfatase"/>
    <property type="match status" value="1"/>
</dbReference>
<dbReference type="SUPFAM" id="SSF53649">
    <property type="entry name" value="Alkaline phosphatase-like"/>
    <property type="match status" value="1"/>
</dbReference>
<dbReference type="Proteomes" id="UP001156666">
    <property type="component" value="Unassembled WGS sequence"/>
</dbReference>
<keyword evidence="4" id="KW-0732">Signal</keyword>
<dbReference type="AlphaFoldDB" id="A0AA37SPC0"/>
<evidence type="ECO:0000256" key="2">
    <source>
        <dbReference type="ARBA" id="ARBA00008779"/>
    </source>
</evidence>